<feature type="compositionally biased region" description="Polar residues" evidence="14">
    <location>
        <begin position="1037"/>
        <end position="1046"/>
    </location>
</feature>
<evidence type="ECO:0000256" key="9">
    <source>
        <dbReference type="ARBA" id="ARBA00058677"/>
    </source>
</evidence>
<feature type="region of interest" description="Disordered" evidence="14">
    <location>
        <begin position="613"/>
        <end position="793"/>
    </location>
</feature>
<dbReference type="RefSeq" id="XP_022097862.1">
    <property type="nucleotide sequence ID" value="XM_022242170.1"/>
</dbReference>
<dbReference type="InterPro" id="IPR058903">
    <property type="entry name" value="Spectrin_YLPM1-like"/>
</dbReference>
<keyword evidence="2" id="KW-0488">Methylation</keyword>
<evidence type="ECO:0000256" key="8">
    <source>
        <dbReference type="ARBA" id="ARBA00023242"/>
    </source>
</evidence>
<dbReference type="Pfam" id="PF26583">
    <property type="entry name" value="Spectrin_YLPM1"/>
    <property type="match status" value="1"/>
</dbReference>
<dbReference type="SUPFAM" id="SSF52540">
    <property type="entry name" value="P-loop containing nucleoside triphosphate hydrolases"/>
    <property type="match status" value="1"/>
</dbReference>
<feature type="compositionally biased region" description="Basic residues" evidence="14">
    <location>
        <begin position="839"/>
        <end position="943"/>
    </location>
</feature>
<feature type="domain" description="YLPM1-like spectrin repeat" evidence="15">
    <location>
        <begin position="3"/>
        <end position="104"/>
    </location>
</feature>
<evidence type="ECO:0000256" key="2">
    <source>
        <dbReference type="ARBA" id="ARBA00022481"/>
    </source>
</evidence>
<feature type="compositionally biased region" description="Gly residues" evidence="14">
    <location>
        <begin position="332"/>
        <end position="359"/>
    </location>
</feature>
<evidence type="ECO:0000313" key="16">
    <source>
        <dbReference type="Proteomes" id="UP000694845"/>
    </source>
</evidence>
<feature type="region of interest" description="Disordered" evidence="14">
    <location>
        <begin position="222"/>
        <end position="476"/>
    </location>
</feature>
<feature type="compositionally biased region" description="Gly residues" evidence="14">
    <location>
        <begin position="424"/>
        <end position="457"/>
    </location>
</feature>
<keyword evidence="6" id="KW-0805">Transcription regulation</keyword>
<feature type="compositionally biased region" description="Basic and acidic residues" evidence="14">
    <location>
        <begin position="1273"/>
        <end position="1314"/>
    </location>
</feature>
<gene>
    <name evidence="17 18" type="primary">LOC110983167</name>
</gene>
<evidence type="ECO:0000256" key="12">
    <source>
        <dbReference type="ARBA" id="ARBA00083294"/>
    </source>
</evidence>
<feature type="compositionally biased region" description="Gly residues" evidence="14">
    <location>
        <begin position="136"/>
        <end position="151"/>
    </location>
</feature>
<dbReference type="InterPro" id="IPR027417">
    <property type="entry name" value="P-loop_NTPase"/>
</dbReference>
<evidence type="ECO:0000256" key="3">
    <source>
        <dbReference type="ARBA" id="ARBA00022491"/>
    </source>
</evidence>
<evidence type="ECO:0000313" key="17">
    <source>
        <dbReference type="RefSeq" id="XP_022097862.1"/>
    </source>
</evidence>
<dbReference type="FunFam" id="3.40.50.300:FF:000399">
    <property type="entry name" value="YLP motif containing 1"/>
    <property type="match status" value="1"/>
</dbReference>
<dbReference type="PANTHER" id="PTHR13413:SF0">
    <property type="entry name" value="YLP MOTIF-CONTAINING PROTEIN 1"/>
    <property type="match status" value="1"/>
</dbReference>
<feature type="compositionally biased region" description="Basic and acidic residues" evidence="14">
    <location>
        <begin position="983"/>
        <end position="1013"/>
    </location>
</feature>
<feature type="coiled-coil region" evidence="13">
    <location>
        <begin position="38"/>
        <end position="106"/>
    </location>
</feature>
<dbReference type="RefSeq" id="XP_022097863.1">
    <property type="nucleotide sequence ID" value="XM_022242171.1"/>
</dbReference>
<evidence type="ECO:0000256" key="7">
    <source>
        <dbReference type="ARBA" id="ARBA00023163"/>
    </source>
</evidence>
<sequence length="1826" mass="203572">MNQFQEHYQQWMLQQMMFQQNMQLQAQQQMQGTGYELLFALRERRMDFNDQLQKWERDFKQWKDDHLGHPNKEQFNRYLEQWKGWQMQMENTLRDIQKQIVNEEDAIRVRGMAVPPEQSRPKNRGKDKGQSKNSGMGPGMSSGMGPGMGLGMGLSMGSGMGPGMGSGMGLGMGQGMDPSMGQDIGPGMGSFMGPGMGSSMGVGPGMVPGMSPVVGLDMGPGMGSGMGPNMGPGQGPGMGPGMGPEMGPGAGMNVGMGPGVDSGMQPGVGPGVRPGSGPGKVGHRGPGGSRGGDPRRSGPGDLERMGPDRIGPRDSNERGPRGPAGIPPRGPRGMGPGIMGPGDMEPGGPGSFGPRGLPGPGTMDGPRMGPRGPREMGPRFASGKGPEKIGPRGPVGRGPRGPDQMGPRGPSGIGPRGPLEMGPLGPGNVGPIGPGDMGPIGLGSGGIGPRGPDGMGTVGPDRFGPRGPGIIGPRGPGPMEPRVPAEMGPTGLRGFQGPEHGMGPPGSGPQAVDSGIDMNPSGIKPGVMDRQGFGGPSVDFHMRNPNEMGMQGALPQGMDQTMGAQGMWQQGMPLPGMGQLDTEQNAMMAQTMGPLGMGPVGVMAQGTAARVHPAPEPPVVVVPSKPSKGNTTKDKAKTDLAPPGVDFFSPPTIGPPPKIPPAKPETEDAKSAVGTEKSEREDADKISAWPPTSQDGKVPLKKYPSVKKEAPLIIKPPPDQTEKSATKQSVAIPKEEPEKSPATTNKFKENSKVEKPESTAKSDDTKVAPNDDVVIVQEASRRDSEKVETGSKVKKEISASVKDKYNSLKLEEDAQKDAQSYIKLSKKNYTSIFPLRNRDRFRRRVSKSKSKSRSRSRSPHKINRSRSRSRSKSRNWSKNRSRSRTRSRSRSRNQSRNLSRSKSRSRSRNRSKNRSRSRSQGRNWRRNRSRSRTRSRSRSRSRSRGRDRSRRSWERGHGYGRDRGRNKSPYRGGNRIPFRGRYKSPDRSRLRSPNRDPLTRKEPFQKEPLERPSGRQAELPRSYRLDSPPRSEPLATQPVSATSVQELSEREHDIIRKAAQELKMIREQQKKLLPGGPEGEAAPLPDMLVDRLAPERRSPERIERERNPELERPERMLHPMDRPGPDRYRGGNEPGRFHPDDLPRYREEEAYPPRGEFYDREGVYRRGPPRYADDPYIADRYAEGPYRPYPPEDWEYEERTRIGRLRDIERRLDMELGFGRDRYDFDRRDPGRGYDRDLDYPRHRAVEPRGLEAVDGKIVKSFDYGHGQGGDSPRAEQRYDRGDDRFDARDTRMLERYPEELSHKPEFYDERDPNRFGQDPPGRDFGPDDRKPGRFDPDHDRYERAPGRMDPEGSAGPYGEQPGRPYEGRQEGPQDMERRDYDRPMQLRDEPGQPDWQQQQQRRFEPQLHRTDREDRQFGQEAPRYGNEPRHCDQEVAGQRGDPFESDDSMFVSTSYPTTMGEYDSPHTGEEHPPLQVYPPPPPPPPSADEPKPKSVPIEDLLKNPGRSQRPKQIVIILRGPPGSGKTYVSKLIKNLETKMGGQVPRMLCLDDYFMTEVERMETDPETGKKFLLKVLEYEYEAVMEIAYRTSLLKSFKKTVDDGFFDVIIVDAINDKMQYVVPFRNYSKLKGFEVFVVEMMADAATCNKRDTHNRGLAEIQKIIRSFEPLPADYTRLDVRSLLQDDCIEEVEMEDFDEEAEAAARPKEEEEDEDDEGLGAFVKSKWETASGEKLDKLDGVRAYNKRKHSAEQSRVQSMEDFLSMSEYAQDTPRDPNAKRVRWADIEEKKDQERKRALGFVVGQTAQDWAKITDDNFAEKALNRTKYF</sequence>
<dbReference type="GeneID" id="110983167"/>
<feature type="compositionally biased region" description="Pro residues" evidence="14">
    <location>
        <begin position="1476"/>
        <end position="1488"/>
    </location>
</feature>
<dbReference type="PANTHER" id="PTHR13413">
    <property type="entry name" value="YLP MOTIF CONTAINING PROTEIN NUCLEAR PROTEIN ZAP"/>
    <property type="match status" value="1"/>
</dbReference>
<keyword evidence="8" id="KW-0539">Nucleus</keyword>
<comment type="subunit">
    <text evidence="10">Interacts with PPP1CA and NCOA5. Forms a complex with ILF2, ILF3, KHDRBS1, RBMX, NCOA5 and PPP1CA.</text>
</comment>
<comment type="function">
    <text evidence="9">Plays a role in the reduction of telomerase activity during differentiation of embryonic stem cells by binding to the core promoter of TERT and controlling its down-regulation.</text>
</comment>
<feature type="compositionally biased region" description="Gly residues" evidence="14">
    <location>
        <begin position="222"/>
        <end position="291"/>
    </location>
</feature>
<evidence type="ECO:0000256" key="5">
    <source>
        <dbReference type="ARBA" id="ARBA00022843"/>
    </source>
</evidence>
<feature type="compositionally biased region" description="Basic and acidic residues" evidence="14">
    <location>
        <begin position="664"/>
        <end position="685"/>
    </location>
</feature>
<comment type="subcellular location">
    <subcellularLocation>
        <location evidence="1">Nucleus speckle</location>
    </subcellularLocation>
</comment>
<feature type="compositionally biased region" description="Basic and acidic residues" evidence="14">
    <location>
        <begin position="1366"/>
        <end position="1391"/>
    </location>
</feature>
<evidence type="ECO:0000256" key="14">
    <source>
        <dbReference type="SAM" id="MobiDB-lite"/>
    </source>
</evidence>
<keyword evidence="13" id="KW-0175">Coiled coil</keyword>
<feature type="compositionally biased region" description="Basic and acidic residues" evidence="14">
    <location>
        <begin position="1464"/>
        <end position="1473"/>
    </location>
</feature>
<feature type="region of interest" description="Disordered" evidence="14">
    <location>
        <begin position="1222"/>
        <end position="1512"/>
    </location>
</feature>
<keyword evidence="5" id="KW-0832">Ubl conjugation</keyword>
<feature type="compositionally biased region" description="Pro residues" evidence="14">
    <location>
        <begin position="652"/>
        <end position="663"/>
    </location>
</feature>
<feature type="compositionally biased region" description="Gly residues" evidence="14">
    <location>
        <begin position="184"/>
        <end position="196"/>
    </location>
</feature>
<evidence type="ECO:0000259" key="15">
    <source>
        <dbReference type="Pfam" id="PF26583"/>
    </source>
</evidence>
<name>A0A8B7YYU6_ACAPL</name>
<accession>A0A8B7YYU6</accession>
<feature type="compositionally biased region" description="Basic and acidic residues" evidence="14">
    <location>
        <begin position="779"/>
        <end position="793"/>
    </location>
</feature>
<evidence type="ECO:0000256" key="4">
    <source>
        <dbReference type="ARBA" id="ARBA00022499"/>
    </source>
</evidence>
<feature type="region of interest" description="Disordered" evidence="14">
    <location>
        <begin position="834"/>
        <end position="1048"/>
    </location>
</feature>
<evidence type="ECO:0000256" key="10">
    <source>
        <dbReference type="ARBA" id="ARBA00065932"/>
    </source>
</evidence>
<feature type="region of interest" description="Disordered" evidence="14">
    <location>
        <begin position="495"/>
        <end position="516"/>
    </location>
</feature>
<protein>
    <recommendedName>
        <fullName evidence="11">YLP motif-containing protein 1</fullName>
    </recommendedName>
    <alternativeName>
        <fullName evidence="12">Nuclear protein ZAP3</fullName>
    </alternativeName>
</protein>
<dbReference type="KEGG" id="aplc:110983167"/>
<dbReference type="OrthoDB" id="513595at2759"/>
<dbReference type="InterPro" id="IPR026314">
    <property type="entry name" value="YLP_motif_con_p1"/>
</dbReference>
<dbReference type="Gene3D" id="3.40.50.300">
    <property type="entry name" value="P-loop containing nucleotide triphosphate hydrolases"/>
    <property type="match status" value="1"/>
</dbReference>
<dbReference type="GO" id="GO:0016607">
    <property type="term" value="C:nuclear speck"/>
    <property type="evidence" value="ECO:0007669"/>
    <property type="project" value="UniProtKB-SubCell"/>
</dbReference>
<keyword evidence="4" id="KW-1017">Isopeptide bond</keyword>
<feature type="compositionally biased region" description="Basic and acidic residues" evidence="14">
    <location>
        <begin position="746"/>
        <end position="766"/>
    </location>
</feature>
<dbReference type="CTD" id="56252"/>
<evidence type="ECO:0000313" key="18">
    <source>
        <dbReference type="RefSeq" id="XP_022097863.1"/>
    </source>
</evidence>
<dbReference type="Proteomes" id="UP000694845">
    <property type="component" value="Unplaced"/>
</dbReference>
<reference evidence="17 18" key="1">
    <citation type="submission" date="2025-04" db="UniProtKB">
        <authorList>
            <consortium name="RefSeq"/>
        </authorList>
    </citation>
    <scope>IDENTIFICATION</scope>
</reference>
<organism evidence="16 17">
    <name type="scientific">Acanthaster planci</name>
    <name type="common">Crown-of-thorns starfish</name>
    <dbReference type="NCBI Taxonomy" id="133434"/>
    <lineage>
        <taxon>Eukaryota</taxon>
        <taxon>Metazoa</taxon>
        <taxon>Echinodermata</taxon>
        <taxon>Eleutherozoa</taxon>
        <taxon>Asterozoa</taxon>
        <taxon>Asteroidea</taxon>
        <taxon>Valvatacea</taxon>
        <taxon>Valvatida</taxon>
        <taxon>Acanthasteridae</taxon>
        <taxon>Acanthaster</taxon>
    </lineage>
</organism>
<feature type="compositionally biased region" description="Basic and acidic residues" evidence="14">
    <location>
        <begin position="944"/>
        <end position="965"/>
    </location>
</feature>
<keyword evidence="7" id="KW-0804">Transcription</keyword>
<evidence type="ECO:0000256" key="13">
    <source>
        <dbReference type="SAM" id="Coils"/>
    </source>
</evidence>
<keyword evidence="16" id="KW-1185">Reference proteome</keyword>
<feature type="region of interest" description="Disordered" evidence="14">
    <location>
        <begin position="174"/>
        <end position="196"/>
    </location>
</feature>
<feature type="region of interest" description="Disordered" evidence="14">
    <location>
        <begin position="108"/>
        <end position="151"/>
    </location>
</feature>
<proteinExistence type="predicted"/>
<feature type="region of interest" description="Disordered" evidence="14">
    <location>
        <begin position="1694"/>
        <end position="1716"/>
    </location>
</feature>
<feature type="compositionally biased region" description="Basic and acidic residues" evidence="14">
    <location>
        <begin position="1088"/>
        <end position="1164"/>
    </location>
</feature>
<feature type="compositionally biased region" description="Basic and acidic residues" evidence="14">
    <location>
        <begin position="1402"/>
        <end position="1418"/>
    </location>
</feature>
<evidence type="ECO:0000256" key="1">
    <source>
        <dbReference type="ARBA" id="ARBA00004324"/>
    </source>
</evidence>
<feature type="compositionally biased region" description="Basic and acidic residues" evidence="14">
    <location>
        <begin position="292"/>
        <end position="320"/>
    </location>
</feature>
<feature type="compositionally biased region" description="Basic and acidic residues" evidence="14">
    <location>
        <begin position="1321"/>
        <end position="1351"/>
    </location>
</feature>
<dbReference type="GO" id="GO:0032204">
    <property type="term" value="P:regulation of telomere maintenance"/>
    <property type="evidence" value="ECO:0007669"/>
    <property type="project" value="TreeGrafter"/>
</dbReference>
<evidence type="ECO:0000256" key="11">
    <source>
        <dbReference type="ARBA" id="ARBA00068971"/>
    </source>
</evidence>
<feature type="region of interest" description="Disordered" evidence="14">
    <location>
        <begin position="1068"/>
        <end position="1193"/>
    </location>
</feature>
<evidence type="ECO:0000256" key="6">
    <source>
        <dbReference type="ARBA" id="ARBA00023015"/>
    </source>
</evidence>
<feature type="compositionally biased region" description="Low complexity" evidence="14">
    <location>
        <begin position="1072"/>
        <end position="1085"/>
    </location>
</feature>
<feature type="compositionally biased region" description="Basic and acidic residues" evidence="14">
    <location>
        <begin position="1222"/>
        <end position="1260"/>
    </location>
</feature>
<keyword evidence="3" id="KW-0678">Repressor</keyword>